<gene>
    <name evidence="3" type="ORF">SPIRO4BDMA_40926</name>
</gene>
<dbReference type="InterPro" id="IPR012338">
    <property type="entry name" value="Beta-lactam/transpept-like"/>
</dbReference>
<dbReference type="SUPFAM" id="SSF56601">
    <property type="entry name" value="beta-lactamase/transpeptidase-like"/>
    <property type="match status" value="1"/>
</dbReference>
<evidence type="ECO:0000259" key="2">
    <source>
        <dbReference type="Pfam" id="PF13969"/>
    </source>
</evidence>
<dbReference type="Pfam" id="PF13969">
    <property type="entry name" value="Pab87_oct"/>
    <property type="match status" value="1"/>
</dbReference>
<dbReference type="InterPro" id="IPR001466">
    <property type="entry name" value="Beta-lactam-related"/>
</dbReference>
<feature type="domain" description="Pab87 octamerisation" evidence="2">
    <location>
        <begin position="372"/>
        <end position="463"/>
    </location>
</feature>
<dbReference type="AlphaFoldDB" id="A0A3P3XQ41"/>
<reference evidence="3" key="1">
    <citation type="submission" date="2017-02" db="EMBL/GenBank/DDBJ databases">
        <authorList>
            <person name="Regsiter A."/>
            <person name="William W."/>
        </authorList>
    </citation>
    <scope>NUCLEOTIDE SEQUENCE</scope>
    <source>
        <strain evidence="3">BdmA 4</strain>
    </source>
</reference>
<name>A0A3P3XQ41_9SPIR</name>
<organism evidence="3">
    <name type="scientific">uncultured spirochete</name>
    <dbReference type="NCBI Taxonomy" id="156406"/>
    <lineage>
        <taxon>Bacteria</taxon>
        <taxon>Pseudomonadati</taxon>
        <taxon>Spirochaetota</taxon>
        <taxon>Spirochaetia</taxon>
        <taxon>Spirochaetales</taxon>
        <taxon>environmental samples</taxon>
    </lineage>
</organism>
<proteinExistence type="predicted"/>
<dbReference type="InterPro" id="IPR025879">
    <property type="entry name" value="Pab87_oct"/>
</dbReference>
<dbReference type="EMBL" id="FWDO01000004">
    <property type="protein sequence ID" value="SLM18354.1"/>
    <property type="molecule type" value="Genomic_DNA"/>
</dbReference>
<accession>A0A3P3XQ41</accession>
<dbReference type="InterPro" id="IPR038164">
    <property type="entry name" value="Pab87_oct_sf"/>
</dbReference>
<evidence type="ECO:0000313" key="3">
    <source>
        <dbReference type="EMBL" id="SLM18354.1"/>
    </source>
</evidence>
<evidence type="ECO:0000259" key="1">
    <source>
        <dbReference type="Pfam" id="PF00144"/>
    </source>
</evidence>
<feature type="domain" description="Beta-lactamase-related" evidence="1">
    <location>
        <begin position="14"/>
        <end position="359"/>
    </location>
</feature>
<dbReference type="Pfam" id="PF00144">
    <property type="entry name" value="Beta-lactamase"/>
    <property type="match status" value="1"/>
</dbReference>
<dbReference type="PANTHER" id="PTHR46825">
    <property type="entry name" value="D-ALANYL-D-ALANINE-CARBOXYPEPTIDASE/ENDOPEPTIDASE AMPH"/>
    <property type="match status" value="1"/>
</dbReference>
<dbReference type="PANTHER" id="PTHR46825:SF9">
    <property type="entry name" value="BETA-LACTAMASE-RELATED DOMAIN-CONTAINING PROTEIN"/>
    <property type="match status" value="1"/>
</dbReference>
<dbReference type="Gene3D" id="3.40.710.10">
    <property type="entry name" value="DD-peptidase/beta-lactamase superfamily"/>
    <property type="match status" value="1"/>
</dbReference>
<dbReference type="InterPro" id="IPR050491">
    <property type="entry name" value="AmpC-like"/>
</dbReference>
<protein>
    <submittedName>
        <fullName evidence="3">Putative Beta-lactamase</fullName>
    </submittedName>
</protein>
<dbReference type="Gene3D" id="2.40.128.210">
    <property type="entry name" value="Pab87 octamerisation domain"/>
    <property type="match status" value="1"/>
</dbReference>
<sequence length="466" mass="51442">MRPTEIANAIHFIENYVPDAVHETKTPGCSLAVICGENVVYESGFGWRDIGRSLPATPDTLYGIGSCTKAFVATAILLLSEQGKLSLDDPVDRYIPFKLRSEKGPITIHHFLTHSSGLPALSTSEILIQKGLGVDLGFPLASGGDFYRWVNGAQKEMTPGLGEKFFYSNESYRMLGHIVQTLTDMPFHEFVTKNILGPLGMTRSTFVRSRYEDDADRMQPYLTKPDGTVVPASFPYPDVTSNPEFSFMLAAGGLISSVREMAKFIASNLPTSKARLLKPESLELMQEPYIARPSSHYGKNGYGYGWTITENFLGIPMVAHGGSIDVSTAYTAFLPQKGVGAVMLANTAGLPHAAIVEGIFAALLGLDPFKVIPPLGIKKRMNVLAGDYEAYRGATRARVFSKAGLLYLEQKDDFQDLVVPLIPEDDNMARYRFYILTEGARQPVEFRSTPDGLDLYVERNRYHKVR</sequence>